<dbReference type="Gene3D" id="1.20.1250.20">
    <property type="entry name" value="MFS general substrate transporter like domains"/>
    <property type="match status" value="1"/>
</dbReference>
<dbReference type="GO" id="GO:0005886">
    <property type="term" value="C:plasma membrane"/>
    <property type="evidence" value="ECO:0007669"/>
    <property type="project" value="TreeGrafter"/>
</dbReference>
<feature type="transmembrane region" description="Helical" evidence="5">
    <location>
        <begin position="197"/>
        <end position="218"/>
    </location>
</feature>
<evidence type="ECO:0000256" key="5">
    <source>
        <dbReference type="SAM" id="Phobius"/>
    </source>
</evidence>
<dbReference type="EMBL" id="CABVLU010000002">
    <property type="protein sequence ID" value="VVT51681.1"/>
    <property type="molecule type" value="Genomic_DNA"/>
</dbReference>
<dbReference type="InterPro" id="IPR020846">
    <property type="entry name" value="MFS_dom"/>
</dbReference>
<dbReference type="PANTHER" id="PTHR23502:SF7">
    <property type="entry name" value="DRUG_PROTON ANTIPORTER YHK8-RELATED"/>
    <property type="match status" value="1"/>
</dbReference>
<feature type="transmembrane region" description="Helical" evidence="5">
    <location>
        <begin position="258"/>
        <end position="280"/>
    </location>
</feature>
<gene>
    <name evidence="7" type="ORF">SAPINGB_P003177</name>
</gene>
<dbReference type="AlphaFoldDB" id="A0A5E8BK90"/>
<dbReference type="PANTHER" id="PTHR23502">
    <property type="entry name" value="MAJOR FACILITATOR SUPERFAMILY"/>
    <property type="match status" value="1"/>
</dbReference>
<evidence type="ECO:0000256" key="4">
    <source>
        <dbReference type="ARBA" id="ARBA00023136"/>
    </source>
</evidence>
<protein>
    <recommendedName>
        <fullName evidence="6">Major facilitator superfamily (MFS) profile domain-containing protein</fullName>
    </recommendedName>
</protein>
<dbReference type="InterPro" id="IPR036259">
    <property type="entry name" value="MFS_trans_sf"/>
</dbReference>
<feature type="transmembrane region" description="Helical" evidence="5">
    <location>
        <begin position="156"/>
        <end position="177"/>
    </location>
</feature>
<dbReference type="RefSeq" id="XP_031853786.1">
    <property type="nucleotide sequence ID" value="XM_031997895.1"/>
</dbReference>
<dbReference type="SUPFAM" id="SSF103473">
    <property type="entry name" value="MFS general substrate transporter"/>
    <property type="match status" value="1"/>
</dbReference>
<evidence type="ECO:0000256" key="2">
    <source>
        <dbReference type="ARBA" id="ARBA00022692"/>
    </source>
</evidence>
<dbReference type="OrthoDB" id="6770063at2759"/>
<evidence type="ECO:0000259" key="6">
    <source>
        <dbReference type="PROSITE" id="PS50850"/>
    </source>
</evidence>
<dbReference type="PROSITE" id="PS50850">
    <property type="entry name" value="MFS"/>
    <property type="match status" value="1"/>
</dbReference>
<name>A0A5E8BK90_9ASCO</name>
<feature type="domain" description="Major facilitator superfamily (MFS) profile" evidence="6">
    <location>
        <begin position="158"/>
        <end position="483"/>
    </location>
</feature>
<sequence length="483" mass="53944">MPRYKFEHQKHYHVYSRRVLRTTADHTRKQRQKNYVTTIPSMTRSGKWSYFCSWESDNSSTQSLEIAWRADNKNSSVISRELDQYNNYRHTWIPGLTHPSTAVAEDGTPSIPTMSYMVQNCADTGPPQDPYLVEWTGNVCLDFENVKLTTSTGRKLVYTGVICLAVVAVTCLSSVYSMAMPAITREFLGDDGQQPPAVVTLGLTLYLLGMAVGPLIFAPMSEVYGRRAMYAVSFFFALGYNFGCAFSETLGGLLTCRFLTGLFASGFLGIAAGTIADLYASVSEMQLASMLFTSAPVVGPAIGPMFAGSLVHENGGSNWRWCFHVMSMVLTAVYLLVVLVVPETCEAILLEHKAAQVRRVTENNEYYTARSRAILHRHKGLAEQLPGHMRWFVPMLDLAMQVCKSAQTPVRMLVHEPMLALLCGYSGLLLAVMYMFFVSYPRVFAQTYGFNLRQVGLAFNGLLCGALAAMPTVWINRWWVRKQ</sequence>
<comment type="subcellular location">
    <subcellularLocation>
        <location evidence="1">Membrane</location>
        <topology evidence="1">Multi-pass membrane protein</topology>
    </subcellularLocation>
</comment>
<dbReference type="GeneID" id="43581995"/>
<accession>A0A5E8BK90</accession>
<keyword evidence="4 5" id="KW-0472">Membrane</keyword>
<evidence type="ECO:0000313" key="8">
    <source>
        <dbReference type="Proteomes" id="UP000398389"/>
    </source>
</evidence>
<evidence type="ECO:0000313" key="7">
    <source>
        <dbReference type="EMBL" id="VVT51681.1"/>
    </source>
</evidence>
<feature type="transmembrane region" description="Helical" evidence="5">
    <location>
        <begin position="230"/>
        <end position="252"/>
    </location>
</feature>
<feature type="transmembrane region" description="Helical" evidence="5">
    <location>
        <begin position="457"/>
        <end position="475"/>
    </location>
</feature>
<keyword evidence="3 5" id="KW-1133">Transmembrane helix</keyword>
<keyword evidence="2 5" id="KW-0812">Transmembrane</keyword>
<reference evidence="7 8" key="1">
    <citation type="submission" date="2019-09" db="EMBL/GenBank/DDBJ databases">
        <authorList>
            <person name="Brejova B."/>
        </authorList>
    </citation>
    <scope>NUCLEOTIDE SEQUENCE [LARGE SCALE GENOMIC DNA]</scope>
</reference>
<feature type="transmembrane region" description="Helical" evidence="5">
    <location>
        <begin position="287"/>
        <end position="306"/>
    </location>
</feature>
<dbReference type="GO" id="GO:0022857">
    <property type="term" value="F:transmembrane transporter activity"/>
    <property type="evidence" value="ECO:0007669"/>
    <property type="project" value="InterPro"/>
</dbReference>
<evidence type="ECO:0000256" key="1">
    <source>
        <dbReference type="ARBA" id="ARBA00004141"/>
    </source>
</evidence>
<evidence type="ECO:0000256" key="3">
    <source>
        <dbReference type="ARBA" id="ARBA00022989"/>
    </source>
</evidence>
<keyword evidence="8" id="KW-1185">Reference proteome</keyword>
<organism evidence="7 8">
    <name type="scientific">Magnusiomyces paraingens</name>
    <dbReference type="NCBI Taxonomy" id="2606893"/>
    <lineage>
        <taxon>Eukaryota</taxon>
        <taxon>Fungi</taxon>
        <taxon>Dikarya</taxon>
        <taxon>Ascomycota</taxon>
        <taxon>Saccharomycotina</taxon>
        <taxon>Dipodascomycetes</taxon>
        <taxon>Dipodascales</taxon>
        <taxon>Dipodascaceae</taxon>
        <taxon>Magnusiomyces</taxon>
    </lineage>
</organism>
<dbReference type="InterPro" id="IPR011701">
    <property type="entry name" value="MFS"/>
</dbReference>
<dbReference type="Pfam" id="PF07690">
    <property type="entry name" value="MFS_1"/>
    <property type="match status" value="1"/>
</dbReference>
<feature type="transmembrane region" description="Helical" evidence="5">
    <location>
        <begin position="418"/>
        <end position="437"/>
    </location>
</feature>
<feature type="transmembrane region" description="Helical" evidence="5">
    <location>
        <begin position="318"/>
        <end position="341"/>
    </location>
</feature>
<proteinExistence type="predicted"/>
<dbReference type="Proteomes" id="UP000398389">
    <property type="component" value="Unassembled WGS sequence"/>
</dbReference>